<dbReference type="GO" id="GO:0006355">
    <property type="term" value="P:regulation of DNA-templated transcription"/>
    <property type="evidence" value="ECO:0007669"/>
    <property type="project" value="InterPro"/>
</dbReference>
<evidence type="ECO:0000256" key="2">
    <source>
        <dbReference type="ARBA" id="ARBA00004496"/>
    </source>
</evidence>
<evidence type="ECO:0000259" key="11">
    <source>
        <dbReference type="Pfam" id="PF10497"/>
    </source>
</evidence>
<keyword evidence="3" id="KW-0963">Cytoplasm</keyword>
<evidence type="ECO:0000256" key="9">
    <source>
        <dbReference type="ARBA" id="ARBA00023242"/>
    </source>
</evidence>
<dbReference type="GO" id="GO:0005634">
    <property type="term" value="C:nucleus"/>
    <property type="evidence" value="ECO:0007669"/>
    <property type="project" value="UniProtKB-SubCell"/>
</dbReference>
<evidence type="ECO:0000313" key="12">
    <source>
        <dbReference type="EMBL" id="THF94195.1"/>
    </source>
</evidence>
<keyword evidence="5" id="KW-0597">Phosphoprotein</keyword>
<protein>
    <recommendedName>
        <fullName evidence="11">Zinc-finger domain-containing protein</fullName>
    </recommendedName>
</protein>
<keyword evidence="9" id="KW-0539">Nucleus</keyword>
<feature type="compositionally biased region" description="Polar residues" evidence="10">
    <location>
        <begin position="1"/>
        <end position="24"/>
    </location>
</feature>
<keyword evidence="8" id="KW-0804">Transcription</keyword>
<dbReference type="PANTHER" id="PTHR31169">
    <property type="entry name" value="OS05G0300700 PROTEIN"/>
    <property type="match status" value="1"/>
</dbReference>
<feature type="domain" description="Zinc-finger" evidence="11">
    <location>
        <begin position="60"/>
        <end position="159"/>
    </location>
</feature>
<keyword evidence="4" id="KW-1017">Isopeptide bond</keyword>
<keyword evidence="13" id="KW-1185">Reference proteome</keyword>
<dbReference type="Proteomes" id="UP000306102">
    <property type="component" value="Unassembled WGS sequence"/>
</dbReference>
<evidence type="ECO:0000256" key="1">
    <source>
        <dbReference type="ARBA" id="ARBA00004123"/>
    </source>
</evidence>
<evidence type="ECO:0000256" key="8">
    <source>
        <dbReference type="ARBA" id="ARBA00023163"/>
    </source>
</evidence>
<comment type="caution">
    <text evidence="12">The sequence shown here is derived from an EMBL/GenBank/DDBJ whole genome shotgun (WGS) entry which is preliminary data.</text>
</comment>
<dbReference type="GO" id="GO:0005737">
    <property type="term" value="C:cytoplasm"/>
    <property type="evidence" value="ECO:0007669"/>
    <property type="project" value="UniProtKB-SubCell"/>
</dbReference>
<dbReference type="InterPro" id="IPR040221">
    <property type="entry name" value="CDCA7/CDA7L"/>
</dbReference>
<keyword evidence="7" id="KW-0805">Transcription regulation</keyword>
<evidence type="ECO:0000313" key="13">
    <source>
        <dbReference type="Proteomes" id="UP000306102"/>
    </source>
</evidence>
<evidence type="ECO:0000256" key="7">
    <source>
        <dbReference type="ARBA" id="ARBA00023015"/>
    </source>
</evidence>
<dbReference type="Pfam" id="PF10497">
    <property type="entry name" value="zf-4CXXC_R1"/>
    <property type="match status" value="1"/>
</dbReference>
<dbReference type="STRING" id="542762.A0A4S4CZM6"/>
<evidence type="ECO:0000256" key="4">
    <source>
        <dbReference type="ARBA" id="ARBA00022499"/>
    </source>
</evidence>
<sequence length="703" mass="78316">MAVVTSSSASKQKLNSADHQNNNGKKSKEDKSRKQSDNGCDLPAKRTKCPGVRLVGGRIYDSQNGKTCHQCRQKTMDFTASCKNLKMDKPCTIKFCHKCLLNRYGEKAEEMAGLEDWNCPKCRGICNCSFCMKKRGHRPTGILVHTAKATGFSSVSELLNVKGPENFGIDKIVKAVDVSPRKAAASSTETSVALPTKRGKENSFRVYNDSNLRPLHLAPSPNEKKQKKMKHEGLKEMRDGNQDNRVLLKESSPRKPQIDEEINPQVSNGVFKKELKTSRNFESVLEEKNNLNTRASKGISSNLIGCESETQRDSKVHKDAELLDVQKLDKDGAQPTIVVDSCRVQTNAVKVQNKDIDADISLPLGTELTTVAGLDLPPEDILDLKEGEPEYVLRELIRGGRGRRGKYSPIVQFHIQLLSMIQKDLGEDSPVITSKGGKNSWLHALQNYALRSQCVLEKLKLDGFGWEANDYDSLDSSKRLRLLTFLCDEVLCTAKMRSWIDDQNSKFVEKQKEAKERVLAAKHKEKQLRNKMQNEVAKAIIAKNGAPLSISEHEAIVSQIKTESAQAHAEMLQLKDMLLNDIGDDPGDEPTDMGDYEDQPADTTEKVNENLTGPFPGGPYDPSILKSFHCHVAVKIWHNDERGIVKCLNHGFKVGEWSTVSIVATFRLMSDLKCYTLELYATSQPTAQGSWYLRQLVAMGGIG</sequence>
<accession>A0A4S4CZM6</accession>
<gene>
    <name evidence="12" type="ORF">TEA_004458</name>
</gene>
<comment type="subcellular location">
    <subcellularLocation>
        <location evidence="2">Cytoplasm</location>
    </subcellularLocation>
    <subcellularLocation>
        <location evidence="1">Nucleus</location>
    </subcellularLocation>
</comment>
<organism evidence="12 13">
    <name type="scientific">Camellia sinensis var. sinensis</name>
    <name type="common">China tea</name>
    <dbReference type="NCBI Taxonomy" id="542762"/>
    <lineage>
        <taxon>Eukaryota</taxon>
        <taxon>Viridiplantae</taxon>
        <taxon>Streptophyta</taxon>
        <taxon>Embryophyta</taxon>
        <taxon>Tracheophyta</taxon>
        <taxon>Spermatophyta</taxon>
        <taxon>Magnoliopsida</taxon>
        <taxon>eudicotyledons</taxon>
        <taxon>Gunneridae</taxon>
        <taxon>Pentapetalae</taxon>
        <taxon>asterids</taxon>
        <taxon>Ericales</taxon>
        <taxon>Theaceae</taxon>
        <taxon>Camellia</taxon>
    </lineage>
</organism>
<evidence type="ECO:0000256" key="10">
    <source>
        <dbReference type="SAM" id="MobiDB-lite"/>
    </source>
</evidence>
<feature type="compositionally biased region" description="Basic and acidic residues" evidence="10">
    <location>
        <begin position="26"/>
        <end position="36"/>
    </location>
</feature>
<dbReference type="InterPro" id="IPR018866">
    <property type="entry name" value="Znf-4CXXC_R1"/>
</dbReference>
<evidence type="ECO:0000256" key="3">
    <source>
        <dbReference type="ARBA" id="ARBA00022490"/>
    </source>
</evidence>
<dbReference type="PANTHER" id="PTHR31169:SF8">
    <property type="entry name" value="ZINC-FINGER DOMAIN OF MONOAMINE-OXIDASE A REPRESSOR R1 PROTEIN"/>
    <property type="match status" value="1"/>
</dbReference>
<feature type="region of interest" description="Disordered" evidence="10">
    <location>
        <begin position="1"/>
        <end position="43"/>
    </location>
</feature>
<name>A0A4S4CZM6_CAMSN</name>
<keyword evidence="6" id="KW-0832">Ubl conjugation</keyword>
<dbReference type="AlphaFoldDB" id="A0A4S4CZM6"/>
<proteinExistence type="predicted"/>
<evidence type="ECO:0000256" key="5">
    <source>
        <dbReference type="ARBA" id="ARBA00022553"/>
    </source>
</evidence>
<reference evidence="12 13" key="1">
    <citation type="journal article" date="2018" name="Proc. Natl. Acad. Sci. U.S.A.">
        <title>Draft genome sequence of Camellia sinensis var. sinensis provides insights into the evolution of the tea genome and tea quality.</title>
        <authorList>
            <person name="Wei C."/>
            <person name="Yang H."/>
            <person name="Wang S."/>
            <person name="Zhao J."/>
            <person name="Liu C."/>
            <person name="Gao L."/>
            <person name="Xia E."/>
            <person name="Lu Y."/>
            <person name="Tai Y."/>
            <person name="She G."/>
            <person name="Sun J."/>
            <person name="Cao H."/>
            <person name="Tong W."/>
            <person name="Gao Q."/>
            <person name="Li Y."/>
            <person name="Deng W."/>
            <person name="Jiang X."/>
            <person name="Wang W."/>
            <person name="Chen Q."/>
            <person name="Zhang S."/>
            <person name="Li H."/>
            <person name="Wu J."/>
            <person name="Wang P."/>
            <person name="Li P."/>
            <person name="Shi C."/>
            <person name="Zheng F."/>
            <person name="Jian J."/>
            <person name="Huang B."/>
            <person name="Shan D."/>
            <person name="Shi M."/>
            <person name="Fang C."/>
            <person name="Yue Y."/>
            <person name="Li F."/>
            <person name="Li D."/>
            <person name="Wei S."/>
            <person name="Han B."/>
            <person name="Jiang C."/>
            <person name="Yin Y."/>
            <person name="Xia T."/>
            <person name="Zhang Z."/>
            <person name="Bennetzen J.L."/>
            <person name="Zhao S."/>
            <person name="Wan X."/>
        </authorList>
    </citation>
    <scope>NUCLEOTIDE SEQUENCE [LARGE SCALE GENOMIC DNA]</scope>
    <source>
        <strain evidence="13">cv. Shuchazao</strain>
        <tissue evidence="12">Leaf</tissue>
    </source>
</reference>
<dbReference type="EMBL" id="SDRB02013773">
    <property type="protein sequence ID" value="THF94195.1"/>
    <property type="molecule type" value="Genomic_DNA"/>
</dbReference>
<evidence type="ECO:0000256" key="6">
    <source>
        <dbReference type="ARBA" id="ARBA00022843"/>
    </source>
</evidence>